<dbReference type="GO" id="GO:0006574">
    <property type="term" value="P:L-valine catabolic process"/>
    <property type="evidence" value="ECO:0007669"/>
    <property type="project" value="TreeGrafter"/>
</dbReference>
<dbReference type="InterPro" id="IPR045004">
    <property type="entry name" value="ECH_dom"/>
</dbReference>
<dbReference type="STRING" id="200324.A0A2N5T006"/>
<feature type="domain" description="Enoyl-CoA hydratase/isomerase" evidence="5">
    <location>
        <begin position="91"/>
        <end position="440"/>
    </location>
</feature>
<dbReference type="FunFam" id="3.90.226.10:FF:000080">
    <property type="entry name" value="3-hydroxyisobutyryl-CoA hydrolase, mitochondrial"/>
    <property type="match status" value="1"/>
</dbReference>
<dbReference type="GO" id="GO:0005739">
    <property type="term" value="C:mitochondrion"/>
    <property type="evidence" value="ECO:0007669"/>
    <property type="project" value="TreeGrafter"/>
</dbReference>
<dbReference type="InterPro" id="IPR029045">
    <property type="entry name" value="ClpP/crotonase-like_dom_sf"/>
</dbReference>
<feature type="compositionally biased region" description="Polar residues" evidence="4">
    <location>
        <begin position="36"/>
        <end position="47"/>
    </location>
</feature>
<dbReference type="AlphaFoldDB" id="A0A2N5T006"/>
<accession>A0A2N5T006</accession>
<evidence type="ECO:0000313" key="8">
    <source>
        <dbReference type="EMBL" id="PLW33677.1"/>
    </source>
</evidence>
<evidence type="ECO:0000259" key="5">
    <source>
        <dbReference type="Pfam" id="PF16113"/>
    </source>
</evidence>
<evidence type="ECO:0000256" key="4">
    <source>
        <dbReference type="SAM" id="MobiDB-lite"/>
    </source>
</evidence>
<dbReference type="PANTHER" id="PTHR43176">
    <property type="entry name" value="3-HYDROXYISOBUTYRYL-COA HYDROLASE-RELATED"/>
    <property type="match status" value="1"/>
</dbReference>
<dbReference type="EC" id="3.1.2.4" evidence="2"/>
<dbReference type="Gene3D" id="3.90.226.10">
    <property type="entry name" value="2-enoyl-CoA Hydratase, Chain A, domain 1"/>
    <property type="match status" value="1"/>
</dbReference>
<comment type="catalytic activity">
    <reaction evidence="1">
        <text>3-hydroxy-2-methylpropanoyl-CoA + H2O = 3-hydroxy-2-methylpropanoate + CoA + H(+)</text>
        <dbReference type="Rhea" id="RHEA:20888"/>
        <dbReference type="ChEBI" id="CHEBI:11805"/>
        <dbReference type="ChEBI" id="CHEBI:15377"/>
        <dbReference type="ChEBI" id="CHEBI:15378"/>
        <dbReference type="ChEBI" id="CHEBI:57287"/>
        <dbReference type="ChEBI" id="CHEBI:57340"/>
        <dbReference type="EC" id="3.1.2.4"/>
    </reaction>
</comment>
<keyword evidence="3" id="KW-0378">Hydrolase</keyword>
<evidence type="ECO:0000256" key="3">
    <source>
        <dbReference type="ARBA" id="ARBA00022801"/>
    </source>
</evidence>
<name>A0A2N5T006_9BASI</name>
<dbReference type="EMBL" id="PGCI01000879">
    <property type="protein sequence ID" value="PLW12608.1"/>
    <property type="molecule type" value="Genomic_DNA"/>
</dbReference>
<dbReference type="NCBIfam" id="NF004127">
    <property type="entry name" value="PRK05617.1"/>
    <property type="match status" value="1"/>
</dbReference>
<gene>
    <name evidence="7" type="ORF">PCANC_06633</name>
    <name evidence="8" type="ORF">PCASD_10303</name>
    <name evidence="6" type="ORF">PCASD_17147</name>
</gene>
<organism evidence="7 9">
    <name type="scientific">Puccinia coronata f. sp. avenae</name>
    <dbReference type="NCBI Taxonomy" id="200324"/>
    <lineage>
        <taxon>Eukaryota</taxon>
        <taxon>Fungi</taxon>
        <taxon>Dikarya</taxon>
        <taxon>Basidiomycota</taxon>
        <taxon>Pucciniomycotina</taxon>
        <taxon>Pucciniomycetes</taxon>
        <taxon>Pucciniales</taxon>
        <taxon>Pucciniaceae</taxon>
        <taxon>Puccinia</taxon>
    </lineage>
</organism>
<evidence type="ECO:0000313" key="9">
    <source>
        <dbReference type="Proteomes" id="UP000235388"/>
    </source>
</evidence>
<evidence type="ECO:0000313" key="6">
    <source>
        <dbReference type="EMBL" id="PLW12608.1"/>
    </source>
</evidence>
<dbReference type="EMBL" id="PGCI01000214">
    <property type="protein sequence ID" value="PLW33677.1"/>
    <property type="molecule type" value="Genomic_DNA"/>
</dbReference>
<dbReference type="OrthoDB" id="1737613at2759"/>
<dbReference type="SUPFAM" id="SSF52096">
    <property type="entry name" value="ClpP/crotonase"/>
    <property type="match status" value="1"/>
</dbReference>
<feature type="region of interest" description="Disordered" evidence="4">
    <location>
        <begin position="1"/>
        <end position="50"/>
    </location>
</feature>
<dbReference type="PANTHER" id="PTHR43176:SF3">
    <property type="entry name" value="3-HYDROXYISOBUTYRYL-COA HYDROLASE, MITOCHONDRIAL"/>
    <property type="match status" value="1"/>
</dbReference>
<dbReference type="GO" id="GO:0003860">
    <property type="term" value="F:3-hydroxyisobutyryl-CoA hydrolase activity"/>
    <property type="evidence" value="ECO:0007669"/>
    <property type="project" value="UniProtKB-EC"/>
</dbReference>
<dbReference type="Proteomes" id="UP000235388">
    <property type="component" value="Unassembled WGS sequence"/>
</dbReference>
<dbReference type="EMBL" id="PGCJ01000824">
    <property type="protein sequence ID" value="PLW18824.1"/>
    <property type="molecule type" value="Genomic_DNA"/>
</dbReference>
<dbReference type="InterPro" id="IPR032259">
    <property type="entry name" value="HIBYL-CoA-H"/>
</dbReference>
<dbReference type="Proteomes" id="UP000235392">
    <property type="component" value="Unassembled WGS sequence"/>
</dbReference>
<evidence type="ECO:0000313" key="10">
    <source>
        <dbReference type="Proteomes" id="UP000235392"/>
    </source>
</evidence>
<evidence type="ECO:0000256" key="2">
    <source>
        <dbReference type="ARBA" id="ARBA00011915"/>
    </source>
</evidence>
<comment type="caution">
    <text evidence="7">The sequence shown here is derived from an EMBL/GenBank/DDBJ whole genome shotgun (WGS) entry which is preliminary data.</text>
</comment>
<evidence type="ECO:0000313" key="7">
    <source>
        <dbReference type="EMBL" id="PLW18824.1"/>
    </source>
</evidence>
<dbReference type="Pfam" id="PF16113">
    <property type="entry name" value="ECH_2"/>
    <property type="match status" value="1"/>
</dbReference>
<reference evidence="9 10" key="1">
    <citation type="submission" date="2017-11" db="EMBL/GenBank/DDBJ databases">
        <title>De novo assembly and phasing of dikaryotic genomes from two isolates of Puccinia coronata f. sp. avenae, the causal agent of oat crown rust.</title>
        <authorList>
            <person name="Miller M.E."/>
            <person name="Zhang Y."/>
            <person name="Omidvar V."/>
            <person name="Sperschneider J."/>
            <person name="Schwessinger B."/>
            <person name="Raley C."/>
            <person name="Palmer J.M."/>
            <person name="Garnica D."/>
            <person name="Upadhyaya N."/>
            <person name="Rathjen J."/>
            <person name="Taylor J.M."/>
            <person name="Park R.F."/>
            <person name="Dodds P.N."/>
            <person name="Hirsch C.D."/>
            <person name="Kianian S.F."/>
            <person name="Figueroa M."/>
        </authorList>
    </citation>
    <scope>NUCLEOTIDE SEQUENCE [LARGE SCALE GENOMIC DNA]</scope>
    <source>
        <strain evidence="7">12NC29</strain>
        <strain evidence="6">12SD80</strain>
    </source>
</reference>
<dbReference type="CDD" id="cd06558">
    <property type="entry name" value="crotonase-like"/>
    <property type="match status" value="1"/>
</dbReference>
<sequence>MSRLAISRNPLARTLARGTTHPPPAPFSTPLRRASLSPTPGTMSARPSASHRRLAMLDHHLRRVSSQPYSSKPPSDPKMPSVLTKTDANLRTLTLNRPEALNALNIDMIHSITAELTKWENSEAAKLIILKGTGRAFCAGGDVVSLVKAAESEDAAKQKESVGFFRSEYVLDSFIAKMSTPVVCFLDGITMGGGMGLSMHTPFRIATENTRVAMPETAIGLFPDVGATFFLPRLDGELGTYLGLTGTSVFGWGAFQAGIATHYVPSDSLAALEERLSALSADATHDRISDAINEFAADANEARDSSRPWDLKGAKRQAIDHCFAQNTVEKIVAQLKAVQDGHLFSEDPSLKAWAGETLDLIQIRSPSSCIITLMALREGKKLSIDECFAMDMRLAASCCDTKTHPDFVTGVKHLLINKQKSRPGWSPSALAEVDVAEVRKKYFSRDAAPTTHMVKLDYLPTRMKAYHEYPHAQYGLPSEESIKSFVIGNVKGASGHLAITKDELLSLVSLKWTAKVGLLEKLDDVLLRRTTQKGPNEGSVLKWQY</sequence>
<keyword evidence="9" id="KW-1185">Reference proteome</keyword>
<evidence type="ECO:0000256" key="1">
    <source>
        <dbReference type="ARBA" id="ARBA00001709"/>
    </source>
</evidence>
<proteinExistence type="predicted"/>
<protein>
    <recommendedName>
        <fullName evidence="2">3-hydroxyisobutyryl-CoA hydrolase</fullName>
        <ecNumber evidence="2">3.1.2.4</ecNumber>
    </recommendedName>
</protein>